<dbReference type="AlphaFoldDB" id="A0AAV4TZI9"/>
<comment type="caution">
    <text evidence="1">The sequence shown here is derived from an EMBL/GenBank/DDBJ whole genome shotgun (WGS) entry which is preliminary data.</text>
</comment>
<organism evidence="1 2">
    <name type="scientific">Caerostris extrusa</name>
    <name type="common">Bark spider</name>
    <name type="synonym">Caerostris bankana</name>
    <dbReference type="NCBI Taxonomy" id="172846"/>
    <lineage>
        <taxon>Eukaryota</taxon>
        <taxon>Metazoa</taxon>
        <taxon>Ecdysozoa</taxon>
        <taxon>Arthropoda</taxon>
        <taxon>Chelicerata</taxon>
        <taxon>Arachnida</taxon>
        <taxon>Araneae</taxon>
        <taxon>Araneomorphae</taxon>
        <taxon>Entelegynae</taxon>
        <taxon>Araneoidea</taxon>
        <taxon>Araneidae</taxon>
        <taxon>Caerostris</taxon>
    </lineage>
</organism>
<evidence type="ECO:0000313" key="2">
    <source>
        <dbReference type="Proteomes" id="UP001054945"/>
    </source>
</evidence>
<gene>
    <name evidence="1" type="ORF">CEXT_344271</name>
</gene>
<keyword evidence="2" id="KW-1185">Reference proteome</keyword>
<reference evidence="1 2" key="1">
    <citation type="submission" date="2021-06" db="EMBL/GenBank/DDBJ databases">
        <title>Caerostris extrusa draft genome.</title>
        <authorList>
            <person name="Kono N."/>
            <person name="Arakawa K."/>
        </authorList>
    </citation>
    <scope>NUCLEOTIDE SEQUENCE [LARGE SCALE GENOMIC DNA]</scope>
</reference>
<accession>A0AAV4TZI9</accession>
<proteinExistence type="predicted"/>
<dbReference type="EMBL" id="BPLR01012026">
    <property type="protein sequence ID" value="GIY50792.1"/>
    <property type="molecule type" value="Genomic_DNA"/>
</dbReference>
<dbReference type="Proteomes" id="UP001054945">
    <property type="component" value="Unassembled WGS sequence"/>
</dbReference>
<protein>
    <submittedName>
        <fullName evidence="1">Uncharacterized protein</fullName>
    </submittedName>
</protein>
<name>A0AAV4TZI9_CAEEX</name>
<evidence type="ECO:0000313" key="1">
    <source>
        <dbReference type="EMBL" id="GIY50792.1"/>
    </source>
</evidence>
<sequence length="105" mass="11767">MPLGKPISLVSSHPGILPVSETRKAFVSPRSLSTIYQEQKNSRSRLKKVRRKLCGSFTTVVVLCGSDTARGKQILFSRNLHSLFYEGCCCCHSLEYVVDSRLKSF</sequence>